<dbReference type="Gene3D" id="3.20.20.80">
    <property type="entry name" value="Glycosidases"/>
    <property type="match status" value="1"/>
</dbReference>
<feature type="compositionally biased region" description="Low complexity" evidence="1">
    <location>
        <begin position="209"/>
        <end position="220"/>
    </location>
</feature>
<dbReference type="InterPro" id="IPR024655">
    <property type="entry name" value="Asl1_glyco_hydro_catalytic"/>
</dbReference>
<dbReference type="Pfam" id="PF11790">
    <property type="entry name" value="Glyco_hydro_cc"/>
    <property type="match status" value="1"/>
</dbReference>
<dbReference type="SMART" id="SM00321">
    <property type="entry name" value="WSC"/>
    <property type="match status" value="1"/>
</dbReference>
<dbReference type="AlphaFoldDB" id="A0A384J6P0"/>
<name>A0A384J6P0_BOTFB</name>
<sequence>MECSLRLDLRSYDIMTISKNHFSLKSGEIRGNLWRLRTTVLTCWSLYIKTEDLSLGSSSFDFEPPNNTDDQLSSPVFNMLFVQAIFVVTSALTANCMTIKSQDVQTNIEKRQSWTSIGCYTDNVSGRGLTTGVSVSGAMTNEGCQASCSAAGFSYAGTEYGGECWCGNSIINGNVPAADGCNMACKGNNAEICGGPNRLTAFQSGGGSSTTPPNTSNPSKSGKRGITYDSNNVHGDSTYGNMLKGYSKITWGYDWGFKSNGLDSSIEFVPMLWGLPKILDQNWVSAVQTAKNILGFNEPDLTYEQSSNMLPEAAAAGYKSYIEQFKGQVRIGGPGVLWNNWNSWSSGGSYNSRIWTQYFLGNCTNCHIDFAAIHYYQDCEPSSGQSGSDWFMANVTNAHETLHLPIWITEFQCYGSDQQQADFLKKVLPWLDAQDYVERYSYFGVFPGFLLDAAGTALSLAGQVYVS</sequence>
<organism evidence="3 4">
    <name type="scientific">Botryotinia fuckeliana (strain B05.10)</name>
    <name type="common">Noble rot fungus</name>
    <name type="synonym">Botrytis cinerea</name>
    <dbReference type="NCBI Taxonomy" id="332648"/>
    <lineage>
        <taxon>Eukaryota</taxon>
        <taxon>Fungi</taxon>
        <taxon>Dikarya</taxon>
        <taxon>Ascomycota</taxon>
        <taxon>Pezizomycotina</taxon>
        <taxon>Leotiomycetes</taxon>
        <taxon>Helotiales</taxon>
        <taxon>Sclerotiniaceae</taxon>
        <taxon>Botrytis</taxon>
    </lineage>
</organism>
<evidence type="ECO:0000313" key="3">
    <source>
        <dbReference type="EMBL" id="ATZ46318.1"/>
    </source>
</evidence>
<dbReference type="PANTHER" id="PTHR34154:SF13">
    <property type="entry name" value="ASL1-LIKE GLYCOSYL HYDROLASE CATALYTIC DOMAIN-CONTAINING PROTEIN"/>
    <property type="match status" value="1"/>
</dbReference>
<dbReference type="GO" id="GO:0071966">
    <property type="term" value="P:fungal-type cell wall polysaccharide metabolic process"/>
    <property type="evidence" value="ECO:0007669"/>
    <property type="project" value="TreeGrafter"/>
</dbReference>
<dbReference type="SUPFAM" id="SSF51445">
    <property type="entry name" value="(Trans)glycosidases"/>
    <property type="match status" value="1"/>
</dbReference>
<dbReference type="GeneID" id="5434118"/>
<evidence type="ECO:0000259" key="2">
    <source>
        <dbReference type="PROSITE" id="PS51212"/>
    </source>
</evidence>
<protein>
    <recommendedName>
        <fullName evidence="2">WSC domain-containing protein</fullName>
    </recommendedName>
</protein>
<dbReference type="RefSeq" id="XP_001553584.2">
    <property type="nucleotide sequence ID" value="XM_001553534.2"/>
</dbReference>
<dbReference type="KEGG" id="bfu:BCIN_01g09390"/>
<feature type="region of interest" description="Disordered" evidence="1">
    <location>
        <begin position="203"/>
        <end position="228"/>
    </location>
</feature>
<reference evidence="3 4" key="3">
    <citation type="journal article" date="2017" name="Mol. Plant Pathol.">
        <title>A gapless genome sequence of the fungus Botrytis cinerea.</title>
        <authorList>
            <person name="Van Kan J.A."/>
            <person name="Stassen J.H."/>
            <person name="Mosbach A."/>
            <person name="Van Der Lee T.A."/>
            <person name="Faino L."/>
            <person name="Farmer A.D."/>
            <person name="Papasotiriou D.G."/>
            <person name="Zhou S."/>
            <person name="Seidl M.F."/>
            <person name="Cottam E."/>
            <person name="Edel D."/>
            <person name="Hahn M."/>
            <person name="Schwartz D.C."/>
            <person name="Dietrich R.A."/>
            <person name="Widdison S."/>
            <person name="Scalliet G."/>
        </authorList>
    </citation>
    <scope>NUCLEOTIDE SEQUENCE [LARGE SCALE GENOMIC DNA]</scope>
    <source>
        <strain evidence="3 4">B05.10</strain>
    </source>
</reference>
<proteinExistence type="predicted"/>
<dbReference type="InterPro" id="IPR017853">
    <property type="entry name" value="GH"/>
</dbReference>
<dbReference type="EMBL" id="CP009805">
    <property type="protein sequence ID" value="ATZ46318.1"/>
    <property type="molecule type" value="Genomic_DNA"/>
</dbReference>
<dbReference type="Proteomes" id="UP000001798">
    <property type="component" value="Chromosome 1"/>
</dbReference>
<feature type="domain" description="WSC" evidence="2">
    <location>
        <begin position="113"/>
        <end position="205"/>
    </location>
</feature>
<dbReference type="PROSITE" id="PS51212">
    <property type="entry name" value="WSC"/>
    <property type="match status" value="1"/>
</dbReference>
<dbReference type="OrthoDB" id="5985073at2759"/>
<dbReference type="InterPro" id="IPR053183">
    <property type="entry name" value="ASL1"/>
</dbReference>
<dbReference type="GO" id="GO:0009277">
    <property type="term" value="C:fungal-type cell wall"/>
    <property type="evidence" value="ECO:0007669"/>
    <property type="project" value="TreeGrafter"/>
</dbReference>
<accession>A0A384J6P0</accession>
<dbReference type="PANTHER" id="PTHR34154">
    <property type="entry name" value="ALKALI-SENSITIVE LINKAGE PROTEIN 1"/>
    <property type="match status" value="1"/>
</dbReference>
<evidence type="ECO:0000313" key="4">
    <source>
        <dbReference type="Proteomes" id="UP000001798"/>
    </source>
</evidence>
<evidence type="ECO:0000256" key="1">
    <source>
        <dbReference type="SAM" id="MobiDB-lite"/>
    </source>
</evidence>
<keyword evidence="4" id="KW-1185">Reference proteome</keyword>
<reference evidence="3 4" key="1">
    <citation type="journal article" date="2011" name="PLoS Genet.">
        <title>Genomic analysis of the necrotrophic fungal pathogens Sclerotinia sclerotiorum and Botrytis cinerea.</title>
        <authorList>
            <person name="Amselem J."/>
            <person name="Cuomo C.A."/>
            <person name="van Kan J.A."/>
            <person name="Viaud M."/>
            <person name="Benito E.P."/>
            <person name="Couloux A."/>
            <person name="Coutinho P.M."/>
            <person name="de Vries R.P."/>
            <person name="Dyer P.S."/>
            <person name="Fillinger S."/>
            <person name="Fournier E."/>
            <person name="Gout L."/>
            <person name="Hahn M."/>
            <person name="Kohn L."/>
            <person name="Lapalu N."/>
            <person name="Plummer K.M."/>
            <person name="Pradier J.M."/>
            <person name="Quevillon E."/>
            <person name="Sharon A."/>
            <person name="Simon A."/>
            <person name="ten Have A."/>
            <person name="Tudzynski B."/>
            <person name="Tudzynski P."/>
            <person name="Wincker P."/>
            <person name="Andrew M."/>
            <person name="Anthouard V."/>
            <person name="Beever R.E."/>
            <person name="Beffa R."/>
            <person name="Benoit I."/>
            <person name="Bouzid O."/>
            <person name="Brault B."/>
            <person name="Chen Z."/>
            <person name="Choquer M."/>
            <person name="Collemare J."/>
            <person name="Cotton P."/>
            <person name="Danchin E.G."/>
            <person name="Da Silva C."/>
            <person name="Gautier A."/>
            <person name="Giraud C."/>
            <person name="Giraud T."/>
            <person name="Gonzalez C."/>
            <person name="Grossetete S."/>
            <person name="Guldener U."/>
            <person name="Henrissat B."/>
            <person name="Howlett B.J."/>
            <person name="Kodira C."/>
            <person name="Kretschmer M."/>
            <person name="Lappartient A."/>
            <person name="Leroch M."/>
            <person name="Levis C."/>
            <person name="Mauceli E."/>
            <person name="Neuveglise C."/>
            <person name="Oeser B."/>
            <person name="Pearson M."/>
            <person name="Poulain J."/>
            <person name="Poussereau N."/>
            <person name="Quesneville H."/>
            <person name="Rascle C."/>
            <person name="Schumacher J."/>
            <person name="Segurens B."/>
            <person name="Sexton A."/>
            <person name="Silva E."/>
            <person name="Sirven C."/>
            <person name="Soanes D.M."/>
            <person name="Talbot N.J."/>
            <person name="Templeton M."/>
            <person name="Yandava C."/>
            <person name="Yarden O."/>
            <person name="Zeng Q."/>
            <person name="Rollins J.A."/>
            <person name="Lebrun M.H."/>
            <person name="Dickman M."/>
        </authorList>
    </citation>
    <scope>NUCLEOTIDE SEQUENCE [LARGE SCALE GENOMIC DNA]</scope>
    <source>
        <strain evidence="3 4">B05.10</strain>
    </source>
</reference>
<reference evidence="3 4" key="2">
    <citation type="journal article" date="2012" name="Eukaryot. Cell">
        <title>Genome update of Botrytis cinerea strains B05.10 and T4.</title>
        <authorList>
            <person name="Staats M."/>
            <person name="van Kan J.A."/>
        </authorList>
    </citation>
    <scope>NUCLEOTIDE SEQUENCE [LARGE SCALE GENOMIC DNA]</scope>
    <source>
        <strain evidence="3 4">B05.10</strain>
    </source>
</reference>
<dbReference type="Pfam" id="PF01822">
    <property type="entry name" value="WSC"/>
    <property type="match status" value="1"/>
</dbReference>
<gene>
    <name evidence="3" type="ORF">BCIN_01g09390</name>
</gene>
<dbReference type="VEuPathDB" id="FungiDB:Bcin01g09390"/>
<dbReference type="InterPro" id="IPR002889">
    <property type="entry name" value="WSC_carb-bd"/>
</dbReference>